<dbReference type="Proteomes" id="UP001345013">
    <property type="component" value="Unassembled WGS sequence"/>
</dbReference>
<evidence type="ECO:0000313" key="3">
    <source>
        <dbReference type="Proteomes" id="UP001345013"/>
    </source>
</evidence>
<sequence length="801" mass="90645">MAHKPDVALKDELAAQMYYSMLPSLAQVGLSLQGADHMTDPYTIPKPFLPTAIKSSRSARLCNACLRMDVDSLYTKDGYKHSDSLADLLQSAGSCAVCDMILKEMHSSLQCSRSESFGKPLASMSLVDLLKEFQEALAERSIFLPSQLPIFLLMKGSECEDHRPPEPEYLSLAPSKDKWLSIGTRVMHRPTGMSMTMASFGYLVLHSADDGSQRPLFSRGSAEKTIACLRAWLEGCRPQDSESSAAEQGTPLPTRVLDLRENSCHDADVLGTDLRLIETHGRVGTYIALSYCWGGYTGFRTLRSNYRQRLGGIAFKKLPPVFAQAVHLTRALNIRYLWIDALCIVQDDKEDWTREAVRLSDIYWHTVCRFAVTSSKSPLEGFFPPKRMTTSVPVPHIKYGSSKDSASPHSTLYITLPRFYTDDVDKGHLNTRGWVLQERLLAPRTIHFTRNHIYCENETDICGEDWVRRSLTWLSCIDKVSHHSQIDLFPHRNSFPVPPKEEHHIVYQPWLKISEMFSRCQLTYDTDRLAAMVGLITRKQMDEYRGIKNLLGLWEHDLHIELAWVASTRDSTSGRFEGLKFLQHLALPSWTWMAYEGPISFVEDRRSKRDERTVKARPARAFELLEARVPDMMTPLPLSSPAWLTLYTSVRSLHGISQERKDLLSGKESREELANTSPFRFNPKTGTVPIALTELTQARAFYDQAGRWIGNLSLDDPSESTNRLYCAHLSVLQDVDHSRLYEQGDGGNAATAAYPDYILSYALVLKRVAMGVGNDAYRRVGLAQVDYLWMKEGQRTVIKLA</sequence>
<dbReference type="PANTHER" id="PTHR33112:SF10">
    <property type="entry name" value="TOL"/>
    <property type="match status" value="1"/>
</dbReference>
<accession>A0ABR0JTJ1</accession>
<gene>
    <name evidence="2" type="ORF">LTR24_010537</name>
</gene>
<dbReference type="Pfam" id="PF06985">
    <property type="entry name" value="HET"/>
    <property type="match status" value="1"/>
</dbReference>
<dbReference type="EMBL" id="JAVRRG010000352">
    <property type="protein sequence ID" value="KAK5071421.1"/>
    <property type="molecule type" value="Genomic_DNA"/>
</dbReference>
<keyword evidence="3" id="KW-1185">Reference proteome</keyword>
<name>A0ABR0JTJ1_9EURO</name>
<evidence type="ECO:0000259" key="1">
    <source>
        <dbReference type="Pfam" id="PF06985"/>
    </source>
</evidence>
<proteinExistence type="predicted"/>
<dbReference type="PANTHER" id="PTHR33112">
    <property type="entry name" value="DOMAIN PROTEIN, PUTATIVE-RELATED"/>
    <property type="match status" value="1"/>
</dbReference>
<organism evidence="2 3">
    <name type="scientific">Lithohypha guttulata</name>
    <dbReference type="NCBI Taxonomy" id="1690604"/>
    <lineage>
        <taxon>Eukaryota</taxon>
        <taxon>Fungi</taxon>
        <taxon>Dikarya</taxon>
        <taxon>Ascomycota</taxon>
        <taxon>Pezizomycotina</taxon>
        <taxon>Eurotiomycetes</taxon>
        <taxon>Chaetothyriomycetidae</taxon>
        <taxon>Chaetothyriales</taxon>
        <taxon>Trichomeriaceae</taxon>
        <taxon>Lithohypha</taxon>
    </lineage>
</organism>
<feature type="domain" description="Heterokaryon incompatibility" evidence="1">
    <location>
        <begin position="286"/>
        <end position="438"/>
    </location>
</feature>
<evidence type="ECO:0000313" key="2">
    <source>
        <dbReference type="EMBL" id="KAK5071421.1"/>
    </source>
</evidence>
<reference evidence="2 3" key="1">
    <citation type="submission" date="2023-08" db="EMBL/GenBank/DDBJ databases">
        <title>Black Yeasts Isolated from many extreme environments.</title>
        <authorList>
            <person name="Coleine C."/>
            <person name="Stajich J.E."/>
            <person name="Selbmann L."/>
        </authorList>
    </citation>
    <scope>NUCLEOTIDE SEQUENCE [LARGE SCALE GENOMIC DNA]</scope>
    <source>
        <strain evidence="2 3">CCFEE 5885</strain>
    </source>
</reference>
<protein>
    <recommendedName>
        <fullName evidence="1">Heterokaryon incompatibility domain-containing protein</fullName>
    </recommendedName>
</protein>
<dbReference type="InterPro" id="IPR010730">
    <property type="entry name" value="HET"/>
</dbReference>
<comment type="caution">
    <text evidence="2">The sequence shown here is derived from an EMBL/GenBank/DDBJ whole genome shotgun (WGS) entry which is preliminary data.</text>
</comment>